<dbReference type="GO" id="GO:0009295">
    <property type="term" value="C:nucleoid"/>
    <property type="evidence" value="ECO:0007669"/>
    <property type="project" value="TreeGrafter"/>
</dbReference>
<dbReference type="Proteomes" id="UP000327236">
    <property type="component" value="Unassembled WGS sequence"/>
</dbReference>
<dbReference type="AlphaFoldDB" id="A0A5N1I592"/>
<comment type="subunit">
    <text evidence="2">Homotetramer.</text>
</comment>
<accession>A0A5N1I592</accession>
<dbReference type="EMBL" id="VYWW01000048">
    <property type="protein sequence ID" value="KAA9320388.1"/>
    <property type="molecule type" value="Genomic_DNA"/>
</dbReference>
<comment type="caution">
    <text evidence="5">The sequence shown here is derived from an EMBL/GenBank/DDBJ whole genome shotgun (WGS) entry which is preliminary data.</text>
</comment>
<dbReference type="GO" id="GO:0003697">
    <property type="term" value="F:single-stranded DNA binding"/>
    <property type="evidence" value="ECO:0007669"/>
    <property type="project" value="UniProtKB-UniRule"/>
</dbReference>
<feature type="compositionally biased region" description="Basic and acidic residues" evidence="4">
    <location>
        <begin position="147"/>
        <end position="161"/>
    </location>
</feature>
<dbReference type="PANTHER" id="PTHR10302:SF27">
    <property type="entry name" value="SINGLE-STRANDED DNA-BINDING PROTEIN"/>
    <property type="match status" value="1"/>
</dbReference>
<sequence>MGSGEQRGLIMNSVNLTGRTTKDIELKATKSGKDVATFNIAVNDYRDRNGKEVVYFFRIVAFGNWARVCHQYAKKGTLIGVTGKLTSNTYADKNGEKKYITEVIANSIDLLARPKHKDEQNNNLGNVSTDSEGASHDMSLDQSGKSSEGKKTGIEDQKSTDDSNFTSLDDLGLDDDLDVPF</sequence>
<dbReference type="GO" id="GO:0006260">
    <property type="term" value="P:DNA replication"/>
    <property type="evidence" value="ECO:0007669"/>
    <property type="project" value="InterPro"/>
</dbReference>
<proteinExistence type="inferred from homology"/>
<dbReference type="SUPFAM" id="SSF50249">
    <property type="entry name" value="Nucleic acid-binding proteins"/>
    <property type="match status" value="1"/>
</dbReference>
<dbReference type="HAMAP" id="MF_00984">
    <property type="entry name" value="SSB"/>
    <property type="match status" value="1"/>
</dbReference>
<gene>
    <name evidence="5" type="ORF">F6H94_08085</name>
</gene>
<evidence type="ECO:0000313" key="5">
    <source>
        <dbReference type="EMBL" id="KAA9320388.1"/>
    </source>
</evidence>
<organism evidence="5 6">
    <name type="scientific">Lactobacillus jensenii</name>
    <dbReference type="NCBI Taxonomy" id="109790"/>
    <lineage>
        <taxon>Bacteria</taxon>
        <taxon>Bacillati</taxon>
        <taxon>Bacillota</taxon>
        <taxon>Bacilli</taxon>
        <taxon>Lactobacillales</taxon>
        <taxon>Lactobacillaceae</taxon>
        <taxon>Lactobacillus</taxon>
    </lineage>
</organism>
<feature type="compositionally biased region" description="Acidic residues" evidence="4">
    <location>
        <begin position="171"/>
        <end position="181"/>
    </location>
</feature>
<reference evidence="5 6" key="1">
    <citation type="submission" date="2019-09" db="EMBL/GenBank/DDBJ databases">
        <title>Draft genome sequence assemblies of isolates from the urinary tract.</title>
        <authorList>
            <person name="Mores C.R."/>
            <person name="Putonti C."/>
            <person name="Wolfe A.J."/>
        </authorList>
    </citation>
    <scope>NUCLEOTIDE SEQUENCE [LARGE SCALE GENOMIC DNA]</scope>
    <source>
        <strain evidence="5 6">UMB246</strain>
    </source>
</reference>
<dbReference type="OrthoDB" id="9809878at2"/>
<evidence type="ECO:0000256" key="3">
    <source>
        <dbReference type="RuleBase" id="RU000524"/>
    </source>
</evidence>
<evidence type="ECO:0000256" key="4">
    <source>
        <dbReference type="SAM" id="MobiDB-lite"/>
    </source>
</evidence>
<dbReference type="CDD" id="cd04496">
    <property type="entry name" value="SSB_OBF"/>
    <property type="match status" value="1"/>
</dbReference>
<dbReference type="Pfam" id="PF00436">
    <property type="entry name" value="SSB"/>
    <property type="match status" value="1"/>
</dbReference>
<dbReference type="PANTHER" id="PTHR10302">
    <property type="entry name" value="SINGLE-STRANDED DNA-BINDING PROTEIN"/>
    <property type="match status" value="1"/>
</dbReference>
<evidence type="ECO:0000256" key="2">
    <source>
        <dbReference type="HAMAP-Rule" id="MF_00984"/>
    </source>
</evidence>
<protein>
    <recommendedName>
        <fullName evidence="2 3">Single-stranded DNA-binding protein</fullName>
        <shortName evidence="2">SSB</shortName>
    </recommendedName>
</protein>
<keyword evidence="1 2" id="KW-0238">DNA-binding</keyword>
<dbReference type="InterPro" id="IPR000424">
    <property type="entry name" value="Primosome_PriB/ssb"/>
</dbReference>
<evidence type="ECO:0000256" key="1">
    <source>
        <dbReference type="ARBA" id="ARBA00023125"/>
    </source>
</evidence>
<dbReference type="InterPro" id="IPR012340">
    <property type="entry name" value="NA-bd_OB-fold"/>
</dbReference>
<feature type="compositionally biased region" description="Polar residues" evidence="4">
    <location>
        <begin position="121"/>
        <end position="132"/>
    </location>
</feature>
<dbReference type="Gene3D" id="2.40.50.140">
    <property type="entry name" value="Nucleic acid-binding proteins"/>
    <property type="match status" value="1"/>
</dbReference>
<dbReference type="InterPro" id="IPR011344">
    <property type="entry name" value="ssDNA-bd"/>
</dbReference>
<evidence type="ECO:0000313" key="6">
    <source>
        <dbReference type="Proteomes" id="UP000327236"/>
    </source>
</evidence>
<dbReference type="NCBIfam" id="TIGR00621">
    <property type="entry name" value="ssb"/>
    <property type="match status" value="1"/>
</dbReference>
<name>A0A5N1I592_LACJE</name>
<feature type="region of interest" description="Disordered" evidence="4">
    <location>
        <begin position="114"/>
        <end position="181"/>
    </location>
</feature>
<dbReference type="PROSITE" id="PS50935">
    <property type="entry name" value="SSB"/>
    <property type="match status" value="1"/>
</dbReference>
<comment type="caution">
    <text evidence="2">Lacks conserved residue(s) required for the propagation of feature annotation.</text>
</comment>